<feature type="compositionally biased region" description="Basic and acidic residues" evidence="1">
    <location>
        <begin position="74"/>
        <end position="83"/>
    </location>
</feature>
<reference evidence="2" key="1">
    <citation type="submission" date="2022-12" db="EMBL/GenBank/DDBJ databases">
        <authorList>
            <person name="Petersen C."/>
        </authorList>
    </citation>
    <scope>NUCLEOTIDE SEQUENCE</scope>
    <source>
        <strain evidence="2">IBT 35675</strain>
    </source>
</reference>
<keyword evidence="3" id="KW-1185">Reference proteome</keyword>
<organism evidence="2 3">
    <name type="scientific">Penicillium brevicompactum</name>
    <dbReference type="NCBI Taxonomy" id="5074"/>
    <lineage>
        <taxon>Eukaryota</taxon>
        <taxon>Fungi</taxon>
        <taxon>Dikarya</taxon>
        <taxon>Ascomycota</taxon>
        <taxon>Pezizomycotina</taxon>
        <taxon>Eurotiomycetes</taxon>
        <taxon>Eurotiomycetidae</taxon>
        <taxon>Eurotiales</taxon>
        <taxon>Aspergillaceae</taxon>
        <taxon>Penicillium</taxon>
    </lineage>
</organism>
<sequence>MTTDAPHMQLKRETSNATANPTETPTEKTEKTAVETTAVEIPSCELTSCEHTQSNDPGRGMGQETTAETVPLGDDSKSEHGMDQIEEESQSQFGCLNNDLGAANIKIARSGMNVAMDGMDTGVLRRRGGIGSAGST</sequence>
<comment type="caution">
    <text evidence="2">The sequence shown here is derived from an EMBL/GenBank/DDBJ whole genome shotgun (WGS) entry which is preliminary data.</text>
</comment>
<gene>
    <name evidence="2" type="ORF">N7541_000405</name>
</gene>
<evidence type="ECO:0000313" key="2">
    <source>
        <dbReference type="EMBL" id="KAJ5366464.1"/>
    </source>
</evidence>
<feature type="region of interest" description="Disordered" evidence="1">
    <location>
        <begin position="48"/>
        <end position="91"/>
    </location>
</feature>
<dbReference type="AlphaFoldDB" id="A0A9W9RW75"/>
<proteinExistence type="predicted"/>
<dbReference type="Proteomes" id="UP001148299">
    <property type="component" value="Unassembled WGS sequence"/>
</dbReference>
<feature type="region of interest" description="Disordered" evidence="1">
    <location>
        <begin position="1"/>
        <end position="34"/>
    </location>
</feature>
<evidence type="ECO:0000256" key="1">
    <source>
        <dbReference type="SAM" id="MobiDB-lite"/>
    </source>
</evidence>
<feature type="compositionally biased region" description="Low complexity" evidence="1">
    <location>
        <begin position="15"/>
        <end position="24"/>
    </location>
</feature>
<accession>A0A9W9RW75</accession>
<protein>
    <submittedName>
        <fullName evidence="2">Uncharacterized protein</fullName>
    </submittedName>
</protein>
<reference evidence="2" key="2">
    <citation type="journal article" date="2023" name="IMA Fungus">
        <title>Comparative genomic study of the Penicillium genus elucidates a diverse pangenome and 15 lateral gene transfer events.</title>
        <authorList>
            <person name="Petersen C."/>
            <person name="Sorensen T."/>
            <person name="Nielsen M.R."/>
            <person name="Sondergaard T.E."/>
            <person name="Sorensen J.L."/>
            <person name="Fitzpatrick D.A."/>
            <person name="Frisvad J.C."/>
            <person name="Nielsen K.L."/>
        </authorList>
    </citation>
    <scope>NUCLEOTIDE SEQUENCE</scope>
    <source>
        <strain evidence="2">IBT 35675</strain>
    </source>
</reference>
<evidence type="ECO:0000313" key="3">
    <source>
        <dbReference type="Proteomes" id="UP001148299"/>
    </source>
</evidence>
<dbReference type="EMBL" id="JAPZBR010000001">
    <property type="protein sequence ID" value="KAJ5366464.1"/>
    <property type="molecule type" value="Genomic_DNA"/>
</dbReference>
<name>A0A9W9RW75_PENBR</name>